<gene>
    <name evidence="2" type="ORF">E7101_05815</name>
</gene>
<protein>
    <recommendedName>
        <fullName evidence="1">Ferritin-like diiron domain-containing protein</fullName>
    </recommendedName>
</protein>
<dbReference type="AlphaFoldDB" id="A0A9D5S751"/>
<dbReference type="Gene3D" id="1.20.1260.10">
    <property type="match status" value="1"/>
</dbReference>
<dbReference type="PROSITE" id="PS50905">
    <property type="entry name" value="FERRITIN_LIKE"/>
    <property type="match status" value="1"/>
</dbReference>
<dbReference type="InterPro" id="IPR008331">
    <property type="entry name" value="Ferritin_DPS_dom"/>
</dbReference>
<evidence type="ECO:0000313" key="2">
    <source>
        <dbReference type="EMBL" id="MBE6270453.1"/>
    </source>
</evidence>
<dbReference type="InterPro" id="IPR012347">
    <property type="entry name" value="Ferritin-like"/>
</dbReference>
<dbReference type="Pfam" id="PF00210">
    <property type="entry name" value="Ferritin"/>
    <property type="match status" value="1"/>
</dbReference>
<accession>A0A9D5S751</accession>
<name>A0A9D5S751_XYLRU</name>
<dbReference type="InterPro" id="IPR009078">
    <property type="entry name" value="Ferritin-like_SF"/>
</dbReference>
<dbReference type="Proteomes" id="UP000806522">
    <property type="component" value="Unassembled WGS sequence"/>
</dbReference>
<dbReference type="InterPro" id="IPR009040">
    <property type="entry name" value="Ferritin-like_diiron"/>
</dbReference>
<proteinExistence type="predicted"/>
<organism evidence="2 3">
    <name type="scientific">Xylanibacter ruminicola</name>
    <name type="common">Prevotella ruminicola</name>
    <dbReference type="NCBI Taxonomy" id="839"/>
    <lineage>
        <taxon>Bacteria</taxon>
        <taxon>Pseudomonadati</taxon>
        <taxon>Bacteroidota</taxon>
        <taxon>Bacteroidia</taxon>
        <taxon>Bacteroidales</taxon>
        <taxon>Prevotellaceae</taxon>
        <taxon>Xylanibacter</taxon>
    </lineage>
</organism>
<feature type="domain" description="Ferritin-like diiron" evidence="1">
    <location>
        <begin position="14"/>
        <end position="158"/>
    </location>
</feature>
<sequence>MTIKHYYSPKIKQIMTKEEALKQFAQLGAVWFGNSKQHFAFSAYCRLQGWNKLADKWKEEAEEEWDEAEEVLQRLVELGCKPADLQEAMKTQEFPFYDDPKQQIESDYEPTAVKQLSELAEAFNDDYPTKKLILKWIDGEKDHMAWEAQYLNYIEKLGYENFLTAMM</sequence>
<reference evidence="2" key="1">
    <citation type="submission" date="2019-04" db="EMBL/GenBank/DDBJ databases">
        <title>Evolution of Biomass-Degrading Anaerobic Consortia Revealed by Metagenomics.</title>
        <authorList>
            <person name="Peng X."/>
        </authorList>
    </citation>
    <scope>NUCLEOTIDE SEQUENCE</scope>
    <source>
        <strain evidence="2">SIG140</strain>
    </source>
</reference>
<dbReference type="GO" id="GO:0008199">
    <property type="term" value="F:ferric iron binding"/>
    <property type="evidence" value="ECO:0007669"/>
    <property type="project" value="InterPro"/>
</dbReference>
<comment type="caution">
    <text evidence="2">The sequence shown here is derived from an EMBL/GenBank/DDBJ whole genome shotgun (WGS) entry which is preliminary data.</text>
</comment>
<dbReference type="EMBL" id="SUYC01000005">
    <property type="protein sequence ID" value="MBE6270453.1"/>
    <property type="molecule type" value="Genomic_DNA"/>
</dbReference>
<evidence type="ECO:0000313" key="3">
    <source>
        <dbReference type="Proteomes" id="UP000806522"/>
    </source>
</evidence>
<dbReference type="SUPFAM" id="SSF47240">
    <property type="entry name" value="Ferritin-like"/>
    <property type="match status" value="1"/>
</dbReference>
<evidence type="ECO:0000259" key="1">
    <source>
        <dbReference type="PROSITE" id="PS50905"/>
    </source>
</evidence>